<dbReference type="PANTHER" id="PTHR16450">
    <property type="entry name" value="RING FINGER PROTEIN 186"/>
    <property type="match status" value="1"/>
</dbReference>
<dbReference type="EnsemblMetazoa" id="PPA37573.1">
    <property type="protein sequence ID" value="PPA37573.1"/>
    <property type="gene ID" value="WBGene00275942"/>
</dbReference>
<dbReference type="SUPFAM" id="SSF57850">
    <property type="entry name" value="RING/U-box"/>
    <property type="match status" value="1"/>
</dbReference>
<reference evidence="2" key="1">
    <citation type="journal article" date="2008" name="Nat. Genet.">
        <title>The Pristionchus pacificus genome provides a unique perspective on nematode lifestyle and parasitism.</title>
        <authorList>
            <person name="Dieterich C."/>
            <person name="Clifton S.W."/>
            <person name="Schuster L.N."/>
            <person name="Chinwalla A."/>
            <person name="Delehaunty K."/>
            <person name="Dinkelacker I."/>
            <person name="Fulton L."/>
            <person name="Fulton R."/>
            <person name="Godfrey J."/>
            <person name="Minx P."/>
            <person name="Mitreva M."/>
            <person name="Roeseler W."/>
            <person name="Tian H."/>
            <person name="Witte H."/>
            <person name="Yang S.P."/>
            <person name="Wilson R.K."/>
            <person name="Sommer R.J."/>
        </authorList>
    </citation>
    <scope>NUCLEOTIDE SEQUENCE [LARGE SCALE GENOMIC DNA]</scope>
    <source>
        <strain evidence="2">PS312</strain>
    </source>
</reference>
<evidence type="ECO:0000313" key="2">
    <source>
        <dbReference type="Proteomes" id="UP000005239"/>
    </source>
</evidence>
<accession>A0A2A6BAS2</accession>
<gene>
    <name evidence="1" type="primary">WBGene00275942</name>
</gene>
<dbReference type="Proteomes" id="UP000005239">
    <property type="component" value="Unassembled WGS sequence"/>
</dbReference>
<name>A0A2A6BAS2_PRIPA</name>
<proteinExistence type="predicted"/>
<evidence type="ECO:0000313" key="1">
    <source>
        <dbReference type="EnsemblMetazoa" id="PPA37573.1"/>
    </source>
</evidence>
<dbReference type="InterPro" id="IPR013083">
    <property type="entry name" value="Znf_RING/FYVE/PHD"/>
</dbReference>
<dbReference type="PANTHER" id="PTHR16450:SF1">
    <property type="entry name" value="PROTEIN CBG12045"/>
    <property type="match status" value="1"/>
</dbReference>
<dbReference type="InterPro" id="IPR017907">
    <property type="entry name" value="Znf_RING_CS"/>
</dbReference>
<dbReference type="Gene3D" id="3.30.40.10">
    <property type="entry name" value="Zinc/RING finger domain, C3HC4 (zinc finger)"/>
    <property type="match status" value="1"/>
</dbReference>
<sequence>MDRRDPPEAAQARADAAAQQLNEAIERRDGIVAQIREIDREREALINEMRIVMMQANDEEERAMERAIQRGNRFLEMQRELERAGREIMDENEEFARREREGAVNGMGRDNIPGNEQARAEGAPEAELNRILERQNRLLQLQQEIEREIPVMGADNEPGRQILRPEHQVWIDPDEVNVEIEDVQPIPEERPNPPFPLLRINRQPPVGLGARMQLMNRIRRENIEAARERARLRRERERAMIELNIELDNGEEGRQQRRPIGIPFEVVNRPPPPFPDLREDERNGYLERIREEERERRRRWRAERERAREEDREEEIMEEVDAVGDEEDEAQQVQALQGLGGRLLDLLREMVEAHAANRRGAEAGGQGDRPAVPEEMVREAQRMRAEDIIDESSTRYSRACSVCTIDNPQTRAVYSRCGHIVCFPCAVENATRGASGGKCVFCRQQSGFVKLFEEEYCIEKKKEENRSIMRTVIEYGKIMCSGGRIHSLITHPLSWAIARDVTCIGLAVVLYRKAPPNARIFVGAQLIALANLSLALRLKQFK</sequence>
<keyword evidence="2" id="KW-1185">Reference proteome</keyword>
<accession>A0A8R1US32</accession>
<reference evidence="1" key="2">
    <citation type="submission" date="2022-06" db="UniProtKB">
        <authorList>
            <consortium name="EnsemblMetazoa"/>
        </authorList>
    </citation>
    <scope>IDENTIFICATION</scope>
    <source>
        <strain evidence="1">PS312</strain>
    </source>
</reference>
<dbReference type="AlphaFoldDB" id="A0A2A6BAS2"/>
<dbReference type="InterPro" id="IPR001841">
    <property type="entry name" value="Znf_RING"/>
</dbReference>
<protein>
    <submittedName>
        <fullName evidence="1">RING-type domain-containing protein</fullName>
    </submittedName>
</protein>
<organism evidence="1 2">
    <name type="scientific">Pristionchus pacificus</name>
    <name type="common">Parasitic nematode worm</name>
    <dbReference type="NCBI Taxonomy" id="54126"/>
    <lineage>
        <taxon>Eukaryota</taxon>
        <taxon>Metazoa</taxon>
        <taxon>Ecdysozoa</taxon>
        <taxon>Nematoda</taxon>
        <taxon>Chromadorea</taxon>
        <taxon>Rhabditida</taxon>
        <taxon>Rhabditina</taxon>
        <taxon>Diplogasteromorpha</taxon>
        <taxon>Diplogasteroidea</taxon>
        <taxon>Neodiplogasteridae</taxon>
        <taxon>Pristionchus</taxon>
    </lineage>
</organism>
<dbReference type="PROSITE" id="PS00518">
    <property type="entry name" value="ZF_RING_1"/>
    <property type="match status" value="1"/>
</dbReference>
<dbReference type="PROSITE" id="PS50089">
    <property type="entry name" value="ZF_RING_2"/>
    <property type="match status" value="1"/>
</dbReference>